<dbReference type="InterPro" id="IPR002110">
    <property type="entry name" value="Ankyrin_rpt"/>
</dbReference>
<dbReference type="InterPro" id="IPR036770">
    <property type="entry name" value="Ankyrin_rpt-contain_sf"/>
</dbReference>
<protein>
    <submittedName>
        <fullName evidence="3">Uncharacterized protein</fullName>
    </submittedName>
</protein>
<proteinExistence type="predicted"/>
<feature type="compositionally biased region" description="Basic and acidic residues" evidence="2">
    <location>
        <begin position="7"/>
        <end position="118"/>
    </location>
</feature>
<feature type="region of interest" description="Disordered" evidence="2">
    <location>
        <begin position="1"/>
        <end position="118"/>
    </location>
</feature>
<dbReference type="PROSITE" id="PS50088">
    <property type="entry name" value="ANK_REPEAT"/>
    <property type="match status" value="1"/>
</dbReference>
<dbReference type="PROSITE" id="PS50297">
    <property type="entry name" value="ANK_REP_REGION"/>
    <property type="match status" value="1"/>
</dbReference>
<name>A0A7S1ATD3_NOCSC</name>
<dbReference type="Gene3D" id="1.25.40.20">
    <property type="entry name" value="Ankyrin repeat-containing domain"/>
    <property type="match status" value="1"/>
</dbReference>
<dbReference type="SUPFAM" id="SSF48403">
    <property type="entry name" value="Ankyrin repeat"/>
    <property type="match status" value="1"/>
</dbReference>
<reference evidence="3" key="1">
    <citation type="submission" date="2021-01" db="EMBL/GenBank/DDBJ databases">
        <authorList>
            <person name="Corre E."/>
            <person name="Pelletier E."/>
            <person name="Niang G."/>
            <person name="Scheremetjew M."/>
            <person name="Finn R."/>
            <person name="Kale V."/>
            <person name="Holt S."/>
            <person name="Cochrane G."/>
            <person name="Meng A."/>
            <person name="Brown T."/>
            <person name="Cohen L."/>
        </authorList>
    </citation>
    <scope>NUCLEOTIDE SEQUENCE</scope>
</reference>
<dbReference type="EMBL" id="HBFQ01054583">
    <property type="protein sequence ID" value="CAD8864449.1"/>
    <property type="molecule type" value="Transcribed_RNA"/>
</dbReference>
<gene>
    <name evidence="3" type="ORF">NSCI0253_LOCUS38804</name>
</gene>
<evidence type="ECO:0000256" key="2">
    <source>
        <dbReference type="SAM" id="MobiDB-lite"/>
    </source>
</evidence>
<evidence type="ECO:0000313" key="3">
    <source>
        <dbReference type="EMBL" id="CAD8864449.1"/>
    </source>
</evidence>
<dbReference type="AlphaFoldDB" id="A0A7S1ATD3"/>
<feature type="repeat" description="ANK" evidence="1">
    <location>
        <begin position="143"/>
        <end position="175"/>
    </location>
</feature>
<keyword evidence="1" id="KW-0040">ANK repeat</keyword>
<evidence type="ECO:0000256" key="1">
    <source>
        <dbReference type="PROSITE-ProRule" id="PRU00023"/>
    </source>
</evidence>
<sequence>MCTSCSRAEKAKDTVTLDMAEMEKQRKADEARQRAEEARLAEEKRLAEVKRVAEEREKRERAEAQQRQEEERRRQEEEEVQRKKQEEEKRRADAEERRKREEVAKAEAAARQKQDEVDKNKLEEWLAAKKFHDPNTKKTSWFKSSLPLHTAVTDGDPEMVRILIASKADVNVEDSKKQTPLALAEKLAQKNGAKYDSLVVALT</sequence>
<accession>A0A7S1ATD3</accession>
<dbReference type="Pfam" id="PF12796">
    <property type="entry name" value="Ank_2"/>
    <property type="match status" value="1"/>
</dbReference>
<organism evidence="3">
    <name type="scientific">Noctiluca scintillans</name>
    <name type="common">Sea sparkle</name>
    <name type="synonym">Red tide dinoflagellate</name>
    <dbReference type="NCBI Taxonomy" id="2966"/>
    <lineage>
        <taxon>Eukaryota</taxon>
        <taxon>Sar</taxon>
        <taxon>Alveolata</taxon>
        <taxon>Dinophyceae</taxon>
        <taxon>Noctilucales</taxon>
        <taxon>Noctilucaceae</taxon>
        <taxon>Noctiluca</taxon>
    </lineage>
</organism>